<dbReference type="AlphaFoldDB" id="A0A2P6QV92"/>
<dbReference type="EMBL" id="PDCK01000042">
    <property type="protein sequence ID" value="PRQ38069.1"/>
    <property type="molecule type" value="Genomic_DNA"/>
</dbReference>
<keyword evidence="3" id="KW-1185">Reference proteome</keyword>
<keyword evidence="1" id="KW-1133">Transmembrane helix</keyword>
<sequence length="63" mass="7110">MKLRSPPTFFSFFLLPPPSSPLFGSLSLTFYSSHFLFCLYLSISVMLVLQFCLLCFCLVGCNS</sequence>
<reference evidence="2 3" key="1">
    <citation type="journal article" date="2018" name="Nat. Genet.">
        <title>The Rosa genome provides new insights in the design of modern roses.</title>
        <authorList>
            <person name="Bendahmane M."/>
        </authorList>
    </citation>
    <scope>NUCLEOTIDE SEQUENCE [LARGE SCALE GENOMIC DNA]</scope>
    <source>
        <strain evidence="3">cv. Old Blush</strain>
    </source>
</reference>
<evidence type="ECO:0000256" key="1">
    <source>
        <dbReference type="SAM" id="Phobius"/>
    </source>
</evidence>
<gene>
    <name evidence="2" type="ORF">RchiOBHm_Chr4g0409711</name>
</gene>
<organism evidence="2 3">
    <name type="scientific">Rosa chinensis</name>
    <name type="common">China rose</name>
    <dbReference type="NCBI Taxonomy" id="74649"/>
    <lineage>
        <taxon>Eukaryota</taxon>
        <taxon>Viridiplantae</taxon>
        <taxon>Streptophyta</taxon>
        <taxon>Embryophyta</taxon>
        <taxon>Tracheophyta</taxon>
        <taxon>Spermatophyta</taxon>
        <taxon>Magnoliopsida</taxon>
        <taxon>eudicotyledons</taxon>
        <taxon>Gunneridae</taxon>
        <taxon>Pentapetalae</taxon>
        <taxon>rosids</taxon>
        <taxon>fabids</taxon>
        <taxon>Rosales</taxon>
        <taxon>Rosaceae</taxon>
        <taxon>Rosoideae</taxon>
        <taxon>Rosoideae incertae sedis</taxon>
        <taxon>Rosa</taxon>
    </lineage>
</organism>
<evidence type="ECO:0000313" key="3">
    <source>
        <dbReference type="Proteomes" id="UP000238479"/>
    </source>
</evidence>
<comment type="caution">
    <text evidence="2">The sequence shown here is derived from an EMBL/GenBank/DDBJ whole genome shotgun (WGS) entry which is preliminary data.</text>
</comment>
<proteinExistence type="predicted"/>
<evidence type="ECO:0000313" key="2">
    <source>
        <dbReference type="EMBL" id="PRQ38069.1"/>
    </source>
</evidence>
<dbReference type="Gramene" id="PRQ38069">
    <property type="protein sequence ID" value="PRQ38069"/>
    <property type="gene ID" value="RchiOBHm_Chr4g0409711"/>
</dbReference>
<accession>A0A2P6QV92</accession>
<protein>
    <submittedName>
        <fullName evidence="2">Uncharacterized protein</fullName>
    </submittedName>
</protein>
<keyword evidence="1" id="KW-0472">Membrane</keyword>
<dbReference type="Proteomes" id="UP000238479">
    <property type="component" value="Chromosome 4"/>
</dbReference>
<name>A0A2P6QV92_ROSCH</name>
<keyword evidence="1" id="KW-0812">Transmembrane</keyword>
<feature type="transmembrane region" description="Helical" evidence="1">
    <location>
        <begin position="34"/>
        <end position="59"/>
    </location>
</feature>